<comment type="caution">
    <text evidence="3">The sequence shown here is derived from an EMBL/GenBank/DDBJ whole genome shotgun (WGS) entry which is preliminary data.</text>
</comment>
<name>A0AAV7EA55_ARIFI</name>
<sequence length="272" mass="29890">MRAEEATPLGPAHAAHPAHTLNLDMAVETQSEETHGGNTVRVQGLEDVYGLGGLYGVLGGICMRVVGIERLVVASPVMQDFSVKVEHDKGASASETVTTGAAVSTQAREPHESKPTRVKVPEPKVYDGVRHAKVIDNFLWQVEEHLKASGVNEEVRKVKGTTLFLAGDALLWWRRNALDGGTGTSSIRTWSEFKVELKKRFCPTNVEHEAYKKLLLLKHSGKTLADVLSAVEKLTEFEKRSEDQNSDAKDKGKKPELKATEDVEGEKKIDTR</sequence>
<dbReference type="EMBL" id="JAINDJ010000005">
    <property type="protein sequence ID" value="KAG9445514.1"/>
    <property type="molecule type" value="Genomic_DNA"/>
</dbReference>
<reference evidence="3 4" key="1">
    <citation type="submission" date="2021-07" db="EMBL/GenBank/DDBJ databases">
        <title>The Aristolochia fimbriata genome: insights into angiosperm evolution, floral development and chemical biosynthesis.</title>
        <authorList>
            <person name="Jiao Y."/>
        </authorList>
    </citation>
    <scope>NUCLEOTIDE SEQUENCE [LARGE SCALE GENOMIC DNA]</scope>
    <source>
        <strain evidence="3">IBCAS-2021</strain>
        <tissue evidence="3">Leaf</tissue>
    </source>
</reference>
<gene>
    <name evidence="3" type="ORF">H6P81_011642</name>
</gene>
<evidence type="ECO:0000313" key="4">
    <source>
        <dbReference type="Proteomes" id="UP000825729"/>
    </source>
</evidence>
<evidence type="ECO:0000256" key="1">
    <source>
        <dbReference type="SAM" id="MobiDB-lite"/>
    </source>
</evidence>
<accession>A0AAV7EA55</accession>
<dbReference type="Pfam" id="PF03732">
    <property type="entry name" value="Retrotrans_gag"/>
    <property type="match status" value="1"/>
</dbReference>
<proteinExistence type="predicted"/>
<feature type="domain" description="Retrotransposon gag" evidence="2">
    <location>
        <begin position="162"/>
        <end position="239"/>
    </location>
</feature>
<feature type="region of interest" description="Disordered" evidence="1">
    <location>
        <begin position="88"/>
        <end position="118"/>
    </location>
</feature>
<feature type="region of interest" description="Disordered" evidence="1">
    <location>
        <begin position="237"/>
        <end position="272"/>
    </location>
</feature>
<feature type="compositionally biased region" description="Basic and acidic residues" evidence="1">
    <location>
        <begin position="108"/>
        <end position="118"/>
    </location>
</feature>
<evidence type="ECO:0000259" key="2">
    <source>
        <dbReference type="Pfam" id="PF03732"/>
    </source>
</evidence>
<dbReference type="AlphaFoldDB" id="A0AAV7EA55"/>
<organism evidence="3 4">
    <name type="scientific">Aristolochia fimbriata</name>
    <name type="common">White veined hardy Dutchman's pipe vine</name>
    <dbReference type="NCBI Taxonomy" id="158543"/>
    <lineage>
        <taxon>Eukaryota</taxon>
        <taxon>Viridiplantae</taxon>
        <taxon>Streptophyta</taxon>
        <taxon>Embryophyta</taxon>
        <taxon>Tracheophyta</taxon>
        <taxon>Spermatophyta</taxon>
        <taxon>Magnoliopsida</taxon>
        <taxon>Magnoliidae</taxon>
        <taxon>Piperales</taxon>
        <taxon>Aristolochiaceae</taxon>
        <taxon>Aristolochia</taxon>
    </lineage>
</organism>
<evidence type="ECO:0000313" key="3">
    <source>
        <dbReference type="EMBL" id="KAG9445514.1"/>
    </source>
</evidence>
<dbReference type="Proteomes" id="UP000825729">
    <property type="component" value="Unassembled WGS sequence"/>
</dbReference>
<feature type="compositionally biased region" description="Polar residues" evidence="1">
    <location>
        <begin position="93"/>
        <end position="107"/>
    </location>
</feature>
<keyword evidence="4" id="KW-1185">Reference proteome</keyword>
<protein>
    <recommendedName>
        <fullName evidence="2">Retrotransposon gag domain-containing protein</fullName>
    </recommendedName>
</protein>
<dbReference type="InterPro" id="IPR005162">
    <property type="entry name" value="Retrotrans_gag_dom"/>
</dbReference>